<evidence type="ECO:0000313" key="4">
    <source>
        <dbReference type="Proteomes" id="UP000515154"/>
    </source>
</evidence>
<name>A0A6P7U0A4_9MOLL</name>
<dbReference type="InterPro" id="IPR039777">
    <property type="entry name" value="IFRD"/>
</dbReference>
<dbReference type="SUPFAM" id="SSF48371">
    <property type="entry name" value="ARM repeat"/>
    <property type="match status" value="1"/>
</dbReference>
<sequence>MNYIKIPSKHRRKTTKNQSSNMKIADVDQSETNKNKLLKNLNISEAIESLQHLKNIPVKYINDKDTTFCIEQIGELNIFLSRHHFKGIHMNSTEFNEILKQFFLKGDYEEQMIFTDLFALLLIQLGSNGRKIFEQNYQHLVYLLHDPNALMTIREKCAETLAISAFVSYCSSSIVENIMTAFEKIFRKPTEGCNRAACRTYRIETSLIVCSLSAWALLLSSDMSSSITKTVDKETMITLEELLSSKNLHVRICAAEVIALIFESMPEDEFNSEEESALKYWQILKTLLMESSKHYTKTDRSNYKTVFKDVIHFLEDGSCRSKKIMVGNEAIDLSSWRYKKRYEYFCRFLSSGLNNHMQTNNTLRKAFDLQNCPVRQEKLNFKERQIVNNKKKRNLKAVSKIQKNSIIANRDRKMQNLDKP</sequence>
<keyword evidence="4" id="KW-1185">Reference proteome</keyword>
<proteinExistence type="inferred from homology"/>
<organism evidence="4 5">
    <name type="scientific">Octopus sinensis</name>
    <name type="common">East Asian common octopus</name>
    <dbReference type="NCBI Taxonomy" id="2607531"/>
    <lineage>
        <taxon>Eukaryota</taxon>
        <taxon>Metazoa</taxon>
        <taxon>Spiralia</taxon>
        <taxon>Lophotrochozoa</taxon>
        <taxon>Mollusca</taxon>
        <taxon>Cephalopoda</taxon>
        <taxon>Coleoidea</taxon>
        <taxon>Octopodiformes</taxon>
        <taxon>Octopoda</taxon>
        <taxon>Incirrata</taxon>
        <taxon>Octopodidae</taxon>
        <taxon>Octopus</taxon>
    </lineage>
</organism>
<dbReference type="InterPro" id="IPR007701">
    <property type="entry name" value="Interferon-rel_develop_reg_N"/>
</dbReference>
<evidence type="ECO:0000256" key="2">
    <source>
        <dbReference type="SAM" id="MobiDB-lite"/>
    </source>
</evidence>
<evidence type="ECO:0000313" key="5">
    <source>
        <dbReference type="RefSeq" id="XP_029655640.1"/>
    </source>
</evidence>
<dbReference type="Proteomes" id="UP000515154">
    <property type="component" value="Unplaced"/>
</dbReference>
<accession>A0A6P7U0A4</accession>
<feature type="region of interest" description="Disordered" evidence="2">
    <location>
        <begin position="1"/>
        <end position="22"/>
    </location>
</feature>
<gene>
    <name evidence="5" type="primary">LOC115229426</name>
</gene>
<comment type="similarity">
    <text evidence="1">Belongs to the IFRD family.</text>
</comment>
<dbReference type="Gene3D" id="1.25.10.10">
    <property type="entry name" value="Leucine-rich Repeat Variant"/>
    <property type="match status" value="1"/>
</dbReference>
<dbReference type="RefSeq" id="XP_029655640.1">
    <property type="nucleotide sequence ID" value="XM_029799780.1"/>
</dbReference>
<evidence type="ECO:0000259" key="3">
    <source>
        <dbReference type="Pfam" id="PF05004"/>
    </source>
</evidence>
<dbReference type="Pfam" id="PF05004">
    <property type="entry name" value="IFRD"/>
    <property type="match status" value="1"/>
</dbReference>
<dbReference type="InterPro" id="IPR016024">
    <property type="entry name" value="ARM-type_fold"/>
</dbReference>
<reference evidence="5" key="1">
    <citation type="submission" date="2025-08" db="UniProtKB">
        <authorList>
            <consortium name="RefSeq"/>
        </authorList>
    </citation>
    <scope>IDENTIFICATION</scope>
</reference>
<dbReference type="InterPro" id="IPR011989">
    <property type="entry name" value="ARM-like"/>
</dbReference>
<protein>
    <submittedName>
        <fullName evidence="5">Uncharacterized protein LOC115229426</fullName>
    </submittedName>
</protein>
<dbReference type="KEGG" id="osn:115229426"/>
<dbReference type="PANTHER" id="PTHR12354:SF1">
    <property type="entry name" value="INTERFERON-RELATED DEVELOPMENTAL REGULATOR 1"/>
    <property type="match status" value="1"/>
</dbReference>
<evidence type="ECO:0000256" key="1">
    <source>
        <dbReference type="ARBA" id="ARBA00008828"/>
    </source>
</evidence>
<dbReference type="AlphaFoldDB" id="A0A6P7U0A4"/>
<dbReference type="PANTHER" id="PTHR12354">
    <property type="entry name" value="INTERFERON-RELATED DEVELOPMENTAL REGULATOR"/>
    <property type="match status" value="1"/>
</dbReference>
<feature type="domain" description="Interferon-related developmental regulator N-terminal" evidence="3">
    <location>
        <begin position="88"/>
        <end position="315"/>
    </location>
</feature>